<accession>A0A0D8HJR8</accession>
<evidence type="ECO:0000313" key="4">
    <source>
        <dbReference type="Proteomes" id="UP000032360"/>
    </source>
</evidence>
<keyword evidence="4" id="KW-1185">Reference proteome</keyword>
<evidence type="ECO:0000256" key="2">
    <source>
        <dbReference type="RuleBase" id="RU003707"/>
    </source>
</evidence>
<dbReference type="PROSITE" id="PS00166">
    <property type="entry name" value="ENOYL_COA_HYDRATASE"/>
    <property type="match status" value="1"/>
</dbReference>
<keyword evidence="3" id="KW-0456">Lyase</keyword>
<dbReference type="AlphaFoldDB" id="A0A0D8HJR8"/>
<comment type="similarity">
    <text evidence="1 2">Belongs to the enoyl-CoA hydratase/isomerase family.</text>
</comment>
<dbReference type="Pfam" id="PF00378">
    <property type="entry name" value="ECH_1"/>
    <property type="match status" value="1"/>
</dbReference>
<dbReference type="PATRIC" id="fig|1280514.3.peg.1376"/>
<dbReference type="PANTHER" id="PTHR43802">
    <property type="entry name" value="ENOYL-COA HYDRATASE"/>
    <property type="match status" value="1"/>
</dbReference>
<reference evidence="3 4" key="1">
    <citation type="submission" date="2015-01" db="EMBL/GenBank/DDBJ databases">
        <title>Draft genome of the acidophilic iron oxidizer Acidithrix ferrooxidans strain Py-F3.</title>
        <authorList>
            <person name="Poehlein A."/>
            <person name="Eisen S."/>
            <person name="Schloemann M."/>
            <person name="Johnson B.D."/>
            <person name="Daniel R."/>
            <person name="Muehling M."/>
        </authorList>
    </citation>
    <scope>NUCLEOTIDE SEQUENCE [LARGE SCALE GENOMIC DNA]</scope>
    <source>
        <strain evidence="3 4">Py-F3</strain>
    </source>
</reference>
<dbReference type="Gene3D" id="3.90.226.10">
    <property type="entry name" value="2-enoyl-CoA Hydratase, Chain A, domain 1"/>
    <property type="match status" value="1"/>
</dbReference>
<dbReference type="GO" id="GO:0016829">
    <property type="term" value="F:lyase activity"/>
    <property type="evidence" value="ECO:0007669"/>
    <property type="project" value="UniProtKB-KW"/>
</dbReference>
<evidence type="ECO:0000256" key="1">
    <source>
        <dbReference type="ARBA" id="ARBA00005254"/>
    </source>
</evidence>
<organism evidence="3 4">
    <name type="scientific">Acidithrix ferrooxidans</name>
    <dbReference type="NCBI Taxonomy" id="1280514"/>
    <lineage>
        <taxon>Bacteria</taxon>
        <taxon>Bacillati</taxon>
        <taxon>Actinomycetota</taxon>
        <taxon>Acidimicrobiia</taxon>
        <taxon>Acidimicrobiales</taxon>
        <taxon>Acidimicrobiaceae</taxon>
        <taxon>Acidithrix</taxon>
    </lineage>
</organism>
<dbReference type="Proteomes" id="UP000032360">
    <property type="component" value="Unassembled WGS sequence"/>
</dbReference>
<sequence>MATGTSSTAVEQMMLDEHIMAIAINRPEARNAINGAVAQGIEAAIDNYEANEDAWVAILYGNGTNFSAGADLKEIASGNASALATSRGGFAGIVRRDRKKPLIAAVHGSALAGGCEIALSADLIVATKSAKFGVPEVKRSLAAAAGGLFRLPKVLPRNLALEMILTGDPISAIDAHLHGMVNVITEDDQLLIDATALAKRIATNAPLAVRESLHIAKRALSLSEDELFSLSAMAMSTLSQTNDFREGPRAFIEKREPKWTGS</sequence>
<dbReference type="RefSeq" id="WP_200891192.1">
    <property type="nucleotide sequence ID" value="NZ_JXYS01000025.1"/>
</dbReference>
<dbReference type="EC" id="4.2.1.149" evidence="3"/>
<protein>
    <submittedName>
        <fullName evidence="3">Carnitinyl-CoA dehydratase</fullName>
        <ecNumber evidence="3">4.2.1.149</ecNumber>
    </submittedName>
</protein>
<dbReference type="InterPro" id="IPR029045">
    <property type="entry name" value="ClpP/crotonase-like_dom_sf"/>
</dbReference>
<dbReference type="InterPro" id="IPR014748">
    <property type="entry name" value="Enoyl-CoA_hydra_C"/>
</dbReference>
<dbReference type="Gene3D" id="1.10.12.10">
    <property type="entry name" value="Lyase 2-enoyl-coa Hydratase, Chain A, domain 2"/>
    <property type="match status" value="1"/>
</dbReference>
<dbReference type="PANTHER" id="PTHR43802:SF1">
    <property type="entry name" value="IP11341P-RELATED"/>
    <property type="match status" value="1"/>
</dbReference>
<dbReference type="NCBIfam" id="NF006100">
    <property type="entry name" value="PRK08252.1"/>
    <property type="match status" value="1"/>
</dbReference>
<dbReference type="CDD" id="cd06558">
    <property type="entry name" value="crotonase-like"/>
    <property type="match status" value="1"/>
</dbReference>
<dbReference type="STRING" id="1280514.AXFE_10400"/>
<dbReference type="SUPFAM" id="SSF52096">
    <property type="entry name" value="ClpP/crotonase"/>
    <property type="match status" value="1"/>
</dbReference>
<dbReference type="EMBL" id="JXYS01000025">
    <property type="protein sequence ID" value="KJF18139.1"/>
    <property type="molecule type" value="Genomic_DNA"/>
</dbReference>
<gene>
    <name evidence="3" type="primary">caiD2</name>
    <name evidence="3" type="ORF">AXFE_10400</name>
</gene>
<dbReference type="InterPro" id="IPR001753">
    <property type="entry name" value="Enoyl-CoA_hydra/iso"/>
</dbReference>
<evidence type="ECO:0000313" key="3">
    <source>
        <dbReference type="EMBL" id="KJF18139.1"/>
    </source>
</evidence>
<name>A0A0D8HJR8_9ACTN</name>
<comment type="caution">
    <text evidence="3">The sequence shown here is derived from an EMBL/GenBank/DDBJ whole genome shotgun (WGS) entry which is preliminary data.</text>
</comment>
<dbReference type="InterPro" id="IPR018376">
    <property type="entry name" value="Enoyl-CoA_hyd/isom_CS"/>
</dbReference>
<proteinExistence type="inferred from homology"/>